<feature type="active site" description="Proton donor" evidence="5">
    <location>
        <position position="128"/>
    </location>
</feature>
<evidence type="ECO:0000313" key="7">
    <source>
        <dbReference type="Proteomes" id="UP000289794"/>
    </source>
</evidence>
<dbReference type="PANTHER" id="PTHR30426:SF0">
    <property type="entry name" value="4-HYDROXY-3-METHYLBUT-2-ENYL DIPHOSPHATE REDUCTASE"/>
    <property type="match status" value="1"/>
</dbReference>
<keyword evidence="5 6" id="KW-0560">Oxidoreductase</keyword>
<accession>A0A4P6M710</accession>
<feature type="binding site" evidence="5">
    <location>
        <position position="12"/>
    </location>
    <ligand>
        <name>[4Fe-4S] cluster</name>
        <dbReference type="ChEBI" id="CHEBI:49883"/>
    </ligand>
</feature>
<dbReference type="GO" id="GO:0051745">
    <property type="term" value="F:4-hydroxy-3-methylbut-2-enyl diphosphate reductase activity"/>
    <property type="evidence" value="ECO:0007669"/>
    <property type="project" value="UniProtKB-UniRule"/>
</dbReference>
<dbReference type="PANTHER" id="PTHR30426">
    <property type="entry name" value="4-HYDROXY-3-METHYLBUT-2-ENYL DIPHOSPHATE REDUCTASE"/>
    <property type="match status" value="1"/>
</dbReference>
<dbReference type="GO" id="GO:0046872">
    <property type="term" value="F:metal ion binding"/>
    <property type="evidence" value="ECO:0007669"/>
    <property type="project" value="UniProtKB-KW"/>
</dbReference>
<comment type="function">
    <text evidence="5">Catalyzes the conversion of 1-hydroxy-2-methyl-2-(E)-butenyl 4-diphosphate (HMBPP) into a mixture of isopentenyl diphosphate (IPP) and dimethylallyl diphosphate (DMAPP). Acts in the terminal step of the DOXP/MEP pathway for isoprenoid precursor biosynthesis.</text>
</comment>
<sequence length="283" mass="32035">MKIKQSNNLSYCFGIQNAIEKTVQCVNNVAGNKKIYMLGELAHNEEVIESIKELGVQIVYNVEEVVEDSVLIIRAHGAVKCTYDHVREKGIEIMDLTCPCIKAIQKKVIEMEKKGYAIVIIGDENHPEIESIASFVKNPYIIATPNDCIKLENVNKRIYIVTQTTIVLEEILPVIQKITLMVKRFVFENTICLSTETRQKEIVELAQSYDMVLLIGSMRSNNTRNLYRISKKINDMSFLVQDSEHLPIEIEQVNSIAVASGASTPYSLIQRIIEKISKQESAN</sequence>
<feature type="binding site" evidence="5">
    <location>
        <position position="43"/>
    </location>
    <ligand>
        <name>dimethylallyl diphosphate</name>
        <dbReference type="ChEBI" id="CHEBI:57623"/>
    </ligand>
</feature>
<gene>
    <name evidence="6" type="primary">ispH_2</name>
    <name evidence="5" type="synonym">ispH</name>
    <name evidence="6" type="ORF">PMF13cell1_04881</name>
</gene>
<keyword evidence="4 5" id="KW-0411">Iron-sulfur</keyword>
<comment type="catalytic activity">
    <reaction evidence="5">
        <text>isopentenyl diphosphate + 2 oxidized [2Fe-2S]-[ferredoxin] + H2O = (2E)-4-hydroxy-3-methylbut-2-enyl diphosphate + 2 reduced [2Fe-2S]-[ferredoxin] + 2 H(+)</text>
        <dbReference type="Rhea" id="RHEA:24488"/>
        <dbReference type="Rhea" id="RHEA-COMP:10000"/>
        <dbReference type="Rhea" id="RHEA-COMP:10001"/>
        <dbReference type="ChEBI" id="CHEBI:15377"/>
        <dbReference type="ChEBI" id="CHEBI:15378"/>
        <dbReference type="ChEBI" id="CHEBI:33737"/>
        <dbReference type="ChEBI" id="CHEBI:33738"/>
        <dbReference type="ChEBI" id="CHEBI:128753"/>
        <dbReference type="ChEBI" id="CHEBI:128769"/>
        <dbReference type="EC" id="1.17.7.4"/>
    </reaction>
</comment>
<feature type="binding site" evidence="5">
    <location>
        <position position="76"/>
    </location>
    <ligand>
        <name>isopentenyl diphosphate</name>
        <dbReference type="ChEBI" id="CHEBI:128769"/>
    </ligand>
</feature>
<comment type="caution">
    <text evidence="5">Lacks conserved residue(s) required for the propagation of feature annotation.</text>
</comment>
<proteinExistence type="inferred from homology"/>
<feature type="binding site" evidence="5">
    <location>
        <position position="220"/>
    </location>
    <ligand>
        <name>(2E)-4-hydroxy-3-methylbut-2-enyl diphosphate</name>
        <dbReference type="ChEBI" id="CHEBI:128753"/>
    </ligand>
</feature>
<evidence type="ECO:0000256" key="2">
    <source>
        <dbReference type="ARBA" id="ARBA00022723"/>
    </source>
</evidence>
<dbReference type="GO" id="GO:0019288">
    <property type="term" value="P:isopentenyl diphosphate biosynthetic process, methylerythritol 4-phosphate pathway"/>
    <property type="evidence" value="ECO:0007669"/>
    <property type="project" value="UniProtKB-UniRule"/>
</dbReference>
<evidence type="ECO:0000256" key="1">
    <source>
        <dbReference type="ARBA" id="ARBA00022485"/>
    </source>
</evidence>
<dbReference type="HAMAP" id="MF_00191">
    <property type="entry name" value="IspH"/>
    <property type="match status" value="1"/>
</dbReference>
<feature type="binding site" evidence="5">
    <location>
        <position position="126"/>
    </location>
    <ligand>
        <name>(2E)-4-hydroxy-3-methylbut-2-enyl diphosphate</name>
        <dbReference type="ChEBI" id="CHEBI:128753"/>
    </ligand>
</feature>
<dbReference type="GO" id="GO:0016114">
    <property type="term" value="P:terpenoid biosynthetic process"/>
    <property type="evidence" value="ECO:0007669"/>
    <property type="project" value="UniProtKB-UniRule"/>
</dbReference>
<keyword evidence="1 5" id="KW-0004">4Fe-4S</keyword>
<name>A0A4P6M710_9FIRM</name>
<feature type="binding site" evidence="5">
    <location>
        <position position="192"/>
    </location>
    <ligand>
        <name>[4Fe-4S] cluster</name>
        <dbReference type="ChEBI" id="CHEBI:49883"/>
    </ligand>
</feature>
<feature type="binding site" evidence="5">
    <location>
        <position position="43"/>
    </location>
    <ligand>
        <name>isopentenyl diphosphate</name>
        <dbReference type="ChEBI" id="CHEBI:128769"/>
    </ligand>
</feature>
<comment type="catalytic activity">
    <reaction evidence="5">
        <text>dimethylallyl diphosphate + 2 oxidized [2Fe-2S]-[ferredoxin] + H2O = (2E)-4-hydroxy-3-methylbut-2-enyl diphosphate + 2 reduced [2Fe-2S]-[ferredoxin] + 2 H(+)</text>
        <dbReference type="Rhea" id="RHEA:24825"/>
        <dbReference type="Rhea" id="RHEA-COMP:10000"/>
        <dbReference type="Rhea" id="RHEA-COMP:10001"/>
        <dbReference type="ChEBI" id="CHEBI:15377"/>
        <dbReference type="ChEBI" id="CHEBI:15378"/>
        <dbReference type="ChEBI" id="CHEBI:33737"/>
        <dbReference type="ChEBI" id="CHEBI:33738"/>
        <dbReference type="ChEBI" id="CHEBI:57623"/>
        <dbReference type="ChEBI" id="CHEBI:128753"/>
        <dbReference type="EC" id="1.17.7.4"/>
    </reaction>
</comment>
<dbReference type="Gene3D" id="3.40.50.11270">
    <property type="match status" value="1"/>
</dbReference>
<comment type="pathway">
    <text evidence="5">Isoprenoid biosynthesis; isopentenyl diphosphate biosynthesis via DXP pathway; isopentenyl diphosphate from 1-deoxy-D-xylulose 5-phosphate: step 6/6.</text>
</comment>
<dbReference type="AlphaFoldDB" id="A0A4P6M710"/>
<dbReference type="Pfam" id="PF02401">
    <property type="entry name" value="LYTB"/>
    <property type="match status" value="1"/>
</dbReference>
<feature type="binding site" evidence="5">
    <location>
        <position position="222"/>
    </location>
    <ligand>
        <name>(2E)-4-hydroxy-3-methylbut-2-enyl diphosphate</name>
        <dbReference type="ChEBI" id="CHEBI:128753"/>
    </ligand>
</feature>
<feature type="binding site" evidence="5">
    <location>
        <position position="76"/>
    </location>
    <ligand>
        <name>dimethylallyl diphosphate</name>
        <dbReference type="ChEBI" id="CHEBI:57623"/>
    </ligand>
</feature>
<dbReference type="NCBIfam" id="TIGR00216">
    <property type="entry name" value="ispH_lytB"/>
    <property type="match status" value="1"/>
</dbReference>
<feature type="binding site" evidence="5">
    <location>
        <position position="76"/>
    </location>
    <ligand>
        <name>(2E)-4-hydroxy-3-methylbut-2-enyl diphosphate</name>
        <dbReference type="ChEBI" id="CHEBI:128753"/>
    </ligand>
</feature>
<dbReference type="GO" id="GO:0051539">
    <property type="term" value="F:4 iron, 4 sulfur cluster binding"/>
    <property type="evidence" value="ECO:0007669"/>
    <property type="project" value="UniProtKB-UniRule"/>
</dbReference>
<feature type="binding site" evidence="5">
    <location>
        <position position="220"/>
    </location>
    <ligand>
        <name>dimethylallyl diphosphate</name>
        <dbReference type="ChEBI" id="CHEBI:57623"/>
    </ligand>
</feature>
<feature type="binding site" evidence="5">
    <location>
        <position position="98"/>
    </location>
    <ligand>
        <name>[4Fe-4S] cluster</name>
        <dbReference type="ChEBI" id="CHEBI:49883"/>
    </ligand>
</feature>
<dbReference type="UniPathway" id="UPA00056">
    <property type="reaction ID" value="UER00097"/>
</dbReference>
<feature type="binding site" evidence="5">
    <location>
        <position position="263"/>
    </location>
    <ligand>
        <name>isopentenyl diphosphate</name>
        <dbReference type="ChEBI" id="CHEBI:128769"/>
    </ligand>
</feature>
<keyword evidence="2 5" id="KW-0479">Metal-binding</keyword>
<feature type="binding site" evidence="5">
    <location>
        <position position="222"/>
    </location>
    <ligand>
        <name>isopentenyl diphosphate</name>
        <dbReference type="ChEBI" id="CHEBI:128769"/>
    </ligand>
</feature>
<reference evidence="6 7" key="1">
    <citation type="submission" date="2019-01" db="EMBL/GenBank/DDBJ databases">
        <title>PMF-metabolizing Aryl O-demethylase.</title>
        <authorList>
            <person name="Kim M."/>
        </authorList>
    </citation>
    <scope>NUCLEOTIDE SEQUENCE [LARGE SCALE GENOMIC DNA]</scope>
    <source>
        <strain evidence="6 7">PMF1</strain>
    </source>
</reference>
<dbReference type="Gene3D" id="3.40.1010.20">
    <property type="entry name" value="4-hydroxy-3-methylbut-2-enyl diphosphate reductase, catalytic domain"/>
    <property type="match status" value="2"/>
</dbReference>
<feature type="binding site" evidence="5">
    <location>
        <position position="220"/>
    </location>
    <ligand>
        <name>isopentenyl diphosphate</name>
        <dbReference type="ChEBI" id="CHEBI:128769"/>
    </ligand>
</feature>
<keyword evidence="3 5" id="KW-0408">Iron</keyword>
<protein>
    <recommendedName>
        <fullName evidence="5">4-hydroxy-3-methylbut-2-enyl diphosphate reductase</fullName>
        <shortName evidence="5">HMBPP reductase</shortName>
        <ecNumber evidence="5">1.17.7.4</ecNumber>
    </recommendedName>
</protein>
<dbReference type="GO" id="GO:0050992">
    <property type="term" value="P:dimethylallyl diphosphate biosynthetic process"/>
    <property type="evidence" value="ECO:0007669"/>
    <property type="project" value="UniProtKB-UniRule"/>
</dbReference>
<feature type="binding site" evidence="5">
    <location>
        <position position="126"/>
    </location>
    <ligand>
        <name>isopentenyl diphosphate</name>
        <dbReference type="ChEBI" id="CHEBI:128769"/>
    </ligand>
</feature>
<feature type="binding site" evidence="5">
    <location>
        <position position="263"/>
    </location>
    <ligand>
        <name>dimethylallyl diphosphate</name>
        <dbReference type="ChEBI" id="CHEBI:57623"/>
    </ligand>
</feature>
<dbReference type="InterPro" id="IPR003451">
    <property type="entry name" value="LytB/IspH"/>
</dbReference>
<feature type="binding site" evidence="5">
    <location>
        <position position="126"/>
    </location>
    <ligand>
        <name>dimethylallyl diphosphate</name>
        <dbReference type="ChEBI" id="CHEBI:57623"/>
    </ligand>
</feature>
<evidence type="ECO:0000313" key="6">
    <source>
        <dbReference type="EMBL" id="QBE99307.1"/>
    </source>
</evidence>
<comment type="pathway">
    <text evidence="5">Isoprenoid biosynthesis; dimethylallyl diphosphate biosynthesis; dimethylallyl diphosphate from (2E)-4-hydroxy-3-methylbutenyl diphosphate: step 1/1.</text>
</comment>
<keyword evidence="5" id="KW-0414">Isoprene biosynthesis</keyword>
<dbReference type="EMBL" id="CP035945">
    <property type="protein sequence ID" value="QBE99307.1"/>
    <property type="molecule type" value="Genomic_DNA"/>
</dbReference>
<comment type="cofactor">
    <cofactor evidence="5">
        <name>[4Fe-4S] cluster</name>
        <dbReference type="ChEBI" id="CHEBI:49883"/>
    </cofactor>
    <text evidence="5">Binds 1 [4Fe-4S] cluster per subunit.</text>
</comment>
<feature type="binding site" evidence="5">
    <location>
        <position position="43"/>
    </location>
    <ligand>
        <name>(2E)-4-hydroxy-3-methylbut-2-enyl diphosphate</name>
        <dbReference type="ChEBI" id="CHEBI:128753"/>
    </ligand>
</feature>
<dbReference type="KEGG" id="bpro:PMF13cell1_04881"/>
<feature type="binding site" evidence="5">
    <location>
        <position position="263"/>
    </location>
    <ligand>
        <name>(2E)-4-hydroxy-3-methylbut-2-enyl diphosphate</name>
        <dbReference type="ChEBI" id="CHEBI:128753"/>
    </ligand>
</feature>
<dbReference type="UniPathway" id="UPA00059">
    <property type="reaction ID" value="UER00105"/>
</dbReference>
<dbReference type="EC" id="1.17.7.4" evidence="5"/>
<evidence type="ECO:0000256" key="4">
    <source>
        <dbReference type="ARBA" id="ARBA00023014"/>
    </source>
</evidence>
<evidence type="ECO:0000256" key="5">
    <source>
        <dbReference type="HAMAP-Rule" id="MF_00191"/>
    </source>
</evidence>
<feature type="binding site" evidence="5">
    <location>
        <position position="164"/>
    </location>
    <ligand>
        <name>(2E)-4-hydroxy-3-methylbut-2-enyl diphosphate</name>
        <dbReference type="ChEBI" id="CHEBI:128753"/>
    </ligand>
</feature>
<dbReference type="CDD" id="cd13944">
    <property type="entry name" value="lytB_ispH"/>
    <property type="match status" value="1"/>
</dbReference>
<dbReference type="RefSeq" id="WP_130182433.1">
    <property type="nucleotide sequence ID" value="NZ_CP035945.1"/>
</dbReference>
<comment type="similarity">
    <text evidence="5">Belongs to the IspH family.</text>
</comment>
<feature type="binding site" evidence="5">
    <location>
        <position position="222"/>
    </location>
    <ligand>
        <name>dimethylallyl diphosphate</name>
        <dbReference type="ChEBI" id="CHEBI:57623"/>
    </ligand>
</feature>
<dbReference type="Proteomes" id="UP000289794">
    <property type="component" value="Chromosome"/>
</dbReference>
<organism evidence="6 7">
    <name type="scientific">Blautia producta</name>
    <dbReference type="NCBI Taxonomy" id="33035"/>
    <lineage>
        <taxon>Bacteria</taxon>
        <taxon>Bacillati</taxon>
        <taxon>Bacillota</taxon>
        <taxon>Clostridia</taxon>
        <taxon>Lachnospirales</taxon>
        <taxon>Lachnospiraceae</taxon>
        <taxon>Blautia</taxon>
    </lineage>
</organism>
<evidence type="ECO:0000256" key="3">
    <source>
        <dbReference type="ARBA" id="ARBA00023004"/>
    </source>
</evidence>